<feature type="domain" description="Solute-binding protein family 5" evidence="2">
    <location>
        <begin position="164"/>
        <end position="317"/>
    </location>
</feature>
<dbReference type="OrthoDB" id="5894719at2"/>
<evidence type="ECO:0000313" key="5">
    <source>
        <dbReference type="Proteomes" id="UP000027219"/>
    </source>
</evidence>
<dbReference type="PANTHER" id="PTHR30290:SF72">
    <property type="entry name" value="HTH-TYPE TRANSCRIPTIONAL REGULATOR SGRR"/>
    <property type="match status" value="1"/>
</dbReference>
<evidence type="ECO:0000259" key="2">
    <source>
        <dbReference type="Pfam" id="PF00496"/>
    </source>
</evidence>
<keyword evidence="5" id="KW-1185">Reference proteome</keyword>
<dbReference type="InterPro" id="IPR025370">
    <property type="entry name" value="SgrR_HTH_N"/>
</dbReference>
<dbReference type="GO" id="GO:0015833">
    <property type="term" value="P:peptide transport"/>
    <property type="evidence" value="ECO:0007669"/>
    <property type="project" value="TreeGrafter"/>
</dbReference>
<dbReference type="AlphaFoldDB" id="A0A066UNL1"/>
<dbReference type="STRING" id="212667.VFDL14_21635"/>
<dbReference type="GO" id="GO:1904680">
    <property type="term" value="F:peptide transmembrane transporter activity"/>
    <property type="evidence" value="ECO:0007669"/>
    <property type="project" value="TreeGrafter"/>
</dbReference>
<keyword evidence="1" id="KW-0238">DNA-binding</keyword>
<reference evidence="4 5" key="1">
    <citation type="submission" date="2014-02" db="EMBL/GenBank/DDBJ databases">
        <title>Vibrio fortis Dalian14 Genome Sequencing.</title>
        <authorList>
            <person name="Wang Y."/>
            <person name="Song L."/>
            <person name="Liu G."/>
            <person name="Ding J."/>
        </authorList>
    </citation>
    <scope>NUCLEOTIDE SEQUENCE [LARGE SCALE GENOMIC DNA]</scope>
    <source>
        <strain evidence="4 5">Dalian14</strain>
    </source>
</reference>
<dbReference type="Gene3D" id="3.40.190.10">
    <property type="entry name" value="Periplasmic binding protein-like II"/>
    <property type="match status" value="1"/>
</dbReference>
<feature type="domain" description="Transcriptional regulator SgrR N-terminal HTH" evidence="3">
    <location>
        <begin position="6"/>
        <end position="116"/>
    </location>
</feature>
<dbReference type="SUPFAM" id="SSF53850">
    <property type="entry name" value="Periplasmic binding protein-like II"/>
    <property type="match status" value="1"/>
</dbReference>
<evidence type="ECO:0000313" key="4">
    <source>
        <dbReference type="EMBL" id="KDN27482.1"/>
    </source>
</evidence>
<dbReference type="PANTHER" id="PTHR30290">
    <property type="entry name" value="PERIPLASMIC BINDING COMPONENT OF ABC TRANSPORTER"/>
    <property type="match status" value="1"/>
</dbReference>
<organism evidence="4 5">
    <name type="scientific">Vibrio fortis</name>
    <dbReference type="NCBI Taxonomy" id="212667"/>
    <lineage>
        <taxon>Bacteria</taxon>
        <taxon>Pseudomonadati</taxon>
        <taxon>Pseudomonadota</taxon>
        <taxon>Gammaproteobacteria</taxon>
        <taxon>Vibrionales</taxon>
        <taxon>Vibrionaceae</taxon>
        <taxon>Vibrio</taxon>
    </lineage>
</organism>
<dbReference type="EMBL" id="JFFR01000027">
    <property type="protein sequence ID" value="KDN27482.1"/>
    <property type="molecule type" value="Genomic_DNA"/>
</dbReference>
<dbReference type="Pfam" id="PF00496">
    <property type="entry name" value="SBP_bac_5"/>
    <property type="match status" value="1"/>
</dbReference>
<accession>A0A066UNL1</accession>
<dbReference type="RefSeq" id="WP_032552851.1">
    <property type="nucleotide sequence ID" value="NZ_JFFR01000027.1"/>
</dbReference>
<proteinExistence type="predicted"/>
<sequence length="495" mass="56627">MKNLKRKLELYELLFRSLGPGQSSCQVNQLAELWLVSERHVSTLIKVMTSAGWIKWQASVGRNKKATIELLVEPIDACHSLAEPIANEGKVDELLEVLSFGGRESGEALQAFLSRNEHSNKQRVYLPFHRTIEPLHPHKVLRRTERFLVHHLYQRLSHIHEGMVTGDLAYHWQPNEDATVWYFQLRTGVTFHDGQPLVGHHVVNSLQQLANRPQWRSCYQHIAHIHSPYPDAVEITLHKADWHLPRLLAQAEASIFKHGTTQHTIGSGALKLDVFSTNMLRLSRYSSYCHQQAILDQIELWSYPDWAKSKACAHNEIRVSTPEITTTKHQSQPAVFLLFQAIDSYKPLRELTVEDTSESQKIAQQLVNESSRLISCSYGNYESVQGTLLCSIIDENDSFSAWLRLLSRVPFSQLNIDEEYCKGISNQLDNIRATRILKQAHQLLDSLKAKLIEDQVMTVFAGDPFALEVSKRLNDVQVNGFGWCDLTKVWLSHKH</sequence>
<evidence type="ECO:0000256" key="1">
    <source>
        <dbReference type="ARBA" id="ARBA00023125"/>
    </source>
</evidence>
<name>A0A066UNL1_9VIBR</name>
<evidence type="ECO:0000259" key="3">
    <source>
        <dbReference type="Pfam" id="PF12793"/>
    </source>
</evidence>
<dbReference type="InterPro" id="IPR000914">
    <property type="entry name" value="SBP_5_dom"/>
</dbReference>
<dbReference type="Pfam" id="PF12793">
    <property type="entry name" value="SgrR_N"/>
    <property type="match status" value="1"/>
</dbReference>
<gene>
    <name evidence="4" type="ORF">VFDL14_21635</name>
</gene>
<dbReference type="GO" id="GO:0003677">
    <property type="term" value="F:DNA binding"/>
    <property type="evidence" value="ECO:0007669"/>
    <property type="project" value="UniProtKB-KW"/>
</dbReference>
<protein>
    <submittedName>
        <fullName evidence="4">Peptide ABC transporter substrate-binding protein</fullName>
    </submittedName>
</protein>
<comment type="caution">
    <text evidence="4">The sequence shown here is derived from an EMBL/GenBank/DDBJ whole genome shotgun (WGS) entry which is preliminary data.</text>
</comment>
<dbReference type="Proteomes" id="UP000027219">
    <property type="component" value="Unassembled WGS sequence"/>
</dbReference>
<dbReference type="InterPro" id="IPR039424">
    <property type="entry name" value="SBP_5"/>
</dbReference>